<comment type="pathway">
    <text evidence="3">Carbohydrate biosynthesis; gluconeogenesis.</text>
</comment>
<evidence type="ECO:0000256" key="11">
    <source>
        <dbReference type="ARBA" id="ARBA00022840"/>
    </source>
</evidence>
<sequence length="2668" mass="303447">MKTCIRIKVFFVLLSLFMYTRSVTGLEKDEWGSLLKSPDIVFNIPDNMARIESIVYGKSNKTIYLIRDIHADYYAQKNIVKLISYLSSSASVSTCFIEGYAGPLDLSPLSSFPDEQVRRDVSEKYMKSGKISGEEYYSIAAPEQISVYGLEDKAIYDANIGVYKQLLAHSDIIDEIQLLRDMIVSSSTLQADQEILTSLVSLLSMSISPGEHLSAVGQYCDLPDKSSTQQYPLYESFANADMLLKRIDNKALQNEYSALMSQLKGELPVDAYNALMDLDLQTHYKSISNHTFFSILTLLNNRNTYQYPNIRLYVEAMDILSSLRSMEFFEEICDVVQHSITNSDLRARYKALRNLYVLENIARCTLSRREAQLLCENHDYASSLWGAVEKVISTADLKSLISTFQPIEELSRAYYEYVFQRDEVLSDLLADFNQYETSICIAGGFHSDHIVQELTAQGFSVVTLSPVTINPGENNLYADVMNNHLTDLEQLFRIQTSNLRLPAIVWRSEHFFGMQFELLHEYLVREPDFFKARSYLMRLVVDAHYRQTEALELLDEAELYEEGKTLYILLPRFDVALRISYLPNGEHELFALKKSGPIPSSARRVDLVNTQMALGYMSRLREKQKVIPAVFAMELYHSIPFYDAQDYFRFLIQLKQHLTNYVWQDEMMKLIVFEAVLDYVGYEHSDELTEELIISRMGEAELQLKNIFKSEFHREDFVSFLTSYSAANFYYNNYLSPLFVAAMNALAGNPLFSDIPVKEHPDLFRNNLTVQEHPWFGKGRITDGILENSQQMTAHPVKGEVLPDGTRRLRVLLLGARQHIGTQSPVRQLKKYIETMFPDKWDDVYIESRDYSFPVSIHPFEAVSGKPRESVDVFPFDAQGSYTDPETGIHYHLIKHDDSEYDPMAEGFRSVDKFDLVISSDVGVVGIPNVASYEILLQNLEMHLAESGILFYGVGFMNMGITAQLVNGAIQELTNYLPFYNRATVVRKLHALSESNPSFSQVDMSLIENAVKLRLRYQSMENPAFDIITFSLFLAVFGEDATAVAAFLLQDIPEEAVRQALPHQSERIFALRKTFSAVPHEDRWTHIFPHMINLAVSDLSNWKLFESDMAAKEKFRNTTEREYLILYDNGIYSFELGFHNKNAIVFVTKSVDSWQSVKALVISDPFGRAKNLSLEQMDNVANIVSASEKEDFGDVPSFLPNLLALDTEAKVRYQDHWNFDWKLPAPKHLHIAKSIIALFATISDDQLSVYKNRIYSPSIARQFMSHPLVATNIPEGAKIFLALYYLNPQLAGVIIRSLDTESVVQFRLMLIHYIRNEQSARLFNYEFIPSTQAERKQEPQIDHTVMLTLLEPSLEYDEQYVQNIGEIFQHARSQTVASMMETVYDVLSHDFADGWAIALLGQVFHSAPLNAEKRSKINQLLTPQTGLWLMYQQIKLNMPVDSPETIHSKVNVFMDFNEALNDFRESGDTLDFENPSPSLAKFIAIYKQLMNVSDANFSQNDRDLLSAIFNDQEVIDNKKYNGSMSLLFMEAFKGWTHSEEGAYALENIYRLDEALAGIIVRSIPAGKHAQMGVVLFNMNEAMRVSLFSNELIDITPENQEMVEKIDNFAMFIILAFRYVINEGEQMPQDSITSLLSALDSSVIKRLFLHSYNYLNVHSSFRDNVRSFTRFIVEQLGEEVVFSLFSKDTPMDRVIVDWLNRDILERDVADEQELLEQLEEHPAFRNIVSLQPEFDKIEGILKDISEHFVTLQSDFPDLKKQIDVIIAHLENSQAMFGKGYFSRGILAWGKAVDKFNDISGANRTVGDNITVRLLRVYTSKIDRMFSDFIAYEGLSRIKSILPYERKKVVGKLRIVPDTEEGLRLLFNTDIFREGFAVVSEYPQNMATMAKPRAIIAERGMGRDEHAAERAADWKIPYIIIPHARKLLRGLVEQNNQEVWVTIEIGGRTPENAIRVATDAEISEEQEYRMRLRSTEEKDQKHIVIPAPDLSAAEIVGLDSVNMADYRKYGTKSARLGAMKKKGIAVKDGFVIPFGLYSDFAAQHNFREQIENILNLPDFSQNRASYLARIRKLILESDFSDQHAASIKKWYHEHLKGVPVIARSTTNAEDLKGYAGAGLYESYPDLVNENELLMGIKRVYASVWSERAFDNRELYGIEHLAVYPAVLVQEMSPAEYSGVLNTANELTRSTEEMTVSVNVGHGGGVEGLSAEFVYNRSTKTLEEDETDIPEFLLDTPISDLKDADFLYLDLIGQQVTDIFEGKPQKIEFSYDENGYWVHQAKDLDVFLTETQDDAGAGEDGAAVQTGTVLDHDMTVINHNGVTLLPARRIAEIALRFESMIRIVKLTEKTPDGNFVELPTHPYADAKDLVAILGLKIVKGERIKFVAQGADSAKALETLSEMVYKKFNEPDHPDDISVMVDTIFHEQDIDEVPYVPEFLIGQVLNENGLHARPTMLLVQTASKFKSDIRIQKFEVDPESGKETLGDAINPKFPMEVLLLIGTQSSRMKITAVGEDAQTALAELQQIFINNLGDEQSPKDIPVETMLNRGTLLTIPEKEAVQSVVKSIQNALADKSPDDISSVTIDLMFKQVGYFTKTDYVKIDIDTPTLDLFQQAFLREKTARLFFTNIIGKDNWSSFPIQFFTQSTSDAPLRPAKRDLNRDTASLIESAL</sequence>
<comment type="cofactor">
    <cofactor evidence="1">
        <name>Mg(2+)</name>
        <dbReference type="ChEBI" id="CHEBI:18420"/>
    </cofactor>
</comment>
<dbReference type="PROSITE" id="PS00369">
    <property type="entry name" value="PTS_HPR_HIS"/>
    <property type="match status" value="1"/>
</dbReference>
<name>A0A3A4QQN3_9BACT</name>
<reference evidence="16 17" key="1">
    <citation type="journal article" date="2017" name="ISME J.">
        <title>Energy and carbon metabolisms in a deep terrestrial subsurface fluid microbial community.</title>
        <authorList>
            <person name="Momper L."/>
            <person name="Jungbluth S.P."/>
            <person name="Lee M.D."/>
            <person name="Amend J.P."/>
        </authorList>
    </citation>
    <scope>NUCLEOTIDE SEQUENCE [LARGE SCALE GENOMIC DNA]</scope>
    <source>
        <strain evidence="16">SURF_26</strain>
    </source>
</reference>
<evidence type="ECO:0000256" key="7">
    <source>
        <dbReference type="ARBA" id="ARBA00022679"/>
    </source>
</evidence>
<comment type="catalytic activity">
    <reaction evidence="14">
        <text>pyruvate + ATP + H2O = phosphoenolpyruvate + AMP + phosphate + 2 H(+)</text>
        <dbReference type="Rhea" id="RHEA:11364"/>
        <dbReference type="ChEBI" id="CHEBI:15361"/>
        <dbReference type="ChEBI" id="CHEBI:15377"/>
        <dbReference type="ChEBI" id="CHEBI:15378"/>
        <dbReference type="ChEBI" id="CHEBI:30616"/>
        <dbReference type="ChEBI" id="CHEBI:43474"/>
        <dbReference type="ChEBI" id="CHEBI:58702"/>
        <dbReference type="ChEBI" id="CHEBI:456215"/>
        <dbReference type="EC" id="2.7.9.2"/>
    </reaction>
</comment>
<dbReference type="GO" id="GO:0046872">
    <property type="term" value="F:metal ion binding"/>
    <property type="evidence" value="ECO:0007669"/>
    <property type="project" value="UniProtKB-KW"/>
</dbReference>
<dbReference type="GO" id="GO:0005524">
    <property type="term" value="F:ATP binding"/>
    <property type="evidence" value="ECO:0007669"/>
    <property type="project" value="UniProtKB-KW"/>
</dbReference>
<dbReference type="PANTHER" id="PTHR43030">
    <property type="entry name" value="PHOSPHOENOLPYRUVATE SYNTHASE"/>
    <property type="match status" value="1"/>
</dbReference>
<protein>
    <recommendedName>
        <fullName evidence="6">Phosphoenolpyruvate synthase</fullName>
        <ecNumber evidence="5">2.7.9.2</ecNumber>
    </recommendedName>
    <alternativeName>
        <fullName evidence="13">Pyruvate, water dikinase</fullName>
    </alternativeName>
</protein>
<evidence type="ECO:0000256" key="8">
    <source>
        <dbReference type="ARBA" id="ARBA00022723"/>
    </source>
</evidence>
<dbReference type="InterPro" id="IPR013815">
    <property type="entry name" value="ATP_grasp_subdomain_1"/>
</dbReference>
<dbReference type="InterPro" id="IPR000032">
    <property type="entry name" value="HPr-like"/>
</dbReference>
<evidence type="ECO:0000313" key="17">
    <source>
        <dbReference type="Proteomes" id="UP000266426"/>
    </source>
</evidence>
<proteinExistence type="inferred from homology"/>
<evidence type="ECO:0000256" key="3">
    <source>
        <dbReference type="ARBA" id="ARBA00004742"/>
    </source>
</evidence>
<dbReference type="UniPathway" id="UPA00138"/>
<dbReference type="PRINTS" id="PR00107">
    <property type="entry name" value="PHOSPHOCPHPR"/>
</dbReference>
<comment type="caution">
    <text evidence="16">The sequence shown here is derived from an EMBL/GenBank/DDBJ whole genome shotgun (WGS) entry which is preliminary data.</text>
</comment>
<keyword evidence="8" id="KW-0479">Metal-binding</keyword>
<dbReference type="PANTHER" id="PTHR43030:SF1">
    <property type="entry name" value="PHOSPHOENOLPYRUVATE SYNTHASE"/>
    <property type="match status" value="1"/>
</dbReference>
<dbReference type="SUPFAM" id="SSF55594">
    <property type="entry name" value="HPr-like"/>
    <property type="match status" value="2"/>
</dbReference>
<dbReference type="Proteomes" id="UP000266426">
    <property type="component" value="Unassembled WGS sequence"/>
</dbReference>
<dbReference type="InterPro" id="IPR035895">
    <property type="entry name" value="HPr-like_sf"/>
</dbReference>
<evidence type="ECO:0000256" key="14">
    <source>
        <dbReference type="ARBA" id="ARBA00047700"/>
    </source>
</evidence>
<evidence type="ECO:0000256" key="13">
    <source>
        <dbReference type="ARBA" id="ARBA00033470"/>
    </source>
</evidence>
<keyword evidence="7" id="KW-0808">Transferase</keyword>
<evidence type="ECO:0000259" key="15">
    <source>
        <dbReference type="PROSITE" id="PS51350"/>
    </source>
</evidence>
<evidence type="ECO:0000256" key="1">
    <source>
        <dbReference type="ARBA" id="ARBA00001946"/>
    </source>
</evidence>
<keyword evidence="12" id="KW-0460">Magnesium</keyword>
<dbReference type="InterPro" id="IPR001020">
    <property type="entry name" value="PTS_HPr_His_P_site"/>
</dbReference>
<evidence type="ECO:0000256" key="2">
    <source>
        <dbReference type="ARBA" id="ARBA00002988"/>
    </source>
</evidence>
<evidence type="ECO:0000256" key="4">
    <source>
        <dbReference type="ARBA" id="ARBA00007837"/>
    </source>
</evidence>
<comment type="similarity">
    <text evidence="4">Belongs to the PEP-utilizing enzyme family.</text>
</comment>
<evidence type="ECO:0000256" key="10">
    <source>
        <dbReference type="ARBA" id="ARBA00022777"/>
    </source>
</evidence>
<feature type="domain" description="HPr" evidence="15">
    <location>
        <begin position="2306"/>
        <end position="2407"/>
    </location>
</feature>
<dbReference type="Gene3D" id="3.30.1490.20">
    <property type="entry name" value="ATP-grasp fold, A domain"/>
    <property type="match status" value="1"/>
</dbReference>
<keyword evidence="9" id="KW-0547">Nucleotide-binding</keyword>
<evidence type="ECO:0000256" key="12">
    <source>
        <dbReference type="ARBA" id="ARBA00022842"/>
    </source>
</evidence>
<feature type="domain" description="HPr" evidence="15">
    <location>
        <begin position="2430"/>
        <end position="2531"/>
    </location>
</feature>
<dbReference type="GO" id="GO:0006094">
    <property type="term" value="P:gluconeogenesis"/>
    <property type="evidence" value="ECO:0007669"/>
    <property type="project" value="UniProtKB-UniPathway"/>
</dbReference>
<evidence type="ECO:0000256" key="6">
    <source>
        <dbReference type="ARBA" id="ARBA00021623"/>
    </source>
</evidence>
<dbReference type="GO" id="GO:0008986">
    <property type="term" value="F:pyruvate, water dikinase activity"/>
    <property type="evidence" value="ECO:0007669"/>
    <property type="project" value="UniProtKB-EC"/>
</dbReference>
<evidence type="ECO:0000313" key="16">
    <source>
        <dbReference type="EMBL" id="RJP56375.1"/>
    </source>
</evidence>
<dbReference type="CDD" id="cd00367">
    <property type="entry name" value="PTS-HPr_like"/>
    <property type="match status" value="1"/>
</dbReference>
<comment type="function">
    <text evidence="2">Catalyzes the phosphorylation of pyruvate to phosphoenolpyruvate.</text>
</comment>
<keyword evidence="10" id="KW-0418">Kinase</keyword>
<evidence type="ECO:0000256" key="9">
    <source>
        <dbReference type="ARBA" id="ARBA00022741"/>
    </source>
</evidence>
<dbReference type="Gene3D" id="3.30.1340.10">
    <property type="entry name" value="HPr-like"/>
    <property type="match status" value="2"/>
</dbReference>
<dbReference type="Pfam" id="PF00381">
    <property type="entry name" value="PTS-HPr"/>
    <property type="match status" value="2"/>
</dbReference>
<organism evidence="16 17">
    <name type="scientific">Candidatus Auribacter fodinae</name>
    <dbReference type="NCBI Taxonomy" id="2093366"/>
    <lineage>
        <taxon>Bacteria</taxon>
        <taxon>Pseudomonadati</taxon>
        <taxon>Candidatus Auribacterota</taxon>
        <taxon>Candidatus Auribacteria</taxon>
        <taxon>Candidatus Auribacterales</taxon>
        <taxon>Candidatus Auribacteraceae</taxon>
        <taxon>Candidatus Auribacter</taxon>
    </lineage>
</organism>
<dbReference type="Pfam" id="PF01326">
    <property type="entry name" value="PPDK_N"/>
    <property type="match status" value="1"/>
</dbReference>
<keyword evidence="11" id="KW-0067">ATP-binding</keyword>
<accession>A0A3A4QQN3</accession>
<dbReference type="EC" id="2.7.9.2" evidence="5"/>
<dbReference type="InterPro" id="IPR002192">
    <property type="entry name" value="PPDK_AMP/ATP-bd"/>
</dbReference>
<dbReference type="EMBL" id="QZJZ01000096">
    <property type="protein sequence ID" value="RJP56375.1"/>
    <property type="molecule type" value="Genomic_DNA"/>
</dbReference>
<evidence type="ECO:0000256" key="5">
    <source>
        <dbReference type="ARBA" id="ARBA00011996"/>
    </source>
</evidence>
<dbReference type="SUPFAM" id="SSF56059">
    <property type="entry name" value="Glutathione synthetase ATP-binding domain-like"/>
    <property type="match status" value="1"/>
</dbReference>
<gene>
    <name evidence="16" type="ORF">C4541_12465</name>
</gene>
<dbReference type="InterPro" id="IPR006319">
    <property type="entry name" value="PEP_synth"/>
</dbReference>
<dbReference type="PROSITE" id="PS51350">
    <property type="entry name" value="PTS_HPR_DOM"/>
    <property type="match status" value="2"/>
</dbReference>